<proteinExistence type="inferred from homology"/>
<feature type="domain" description="Peptidase M14" evidence="14">
    <location>
        <begin position="139"/>
        <end position="446"/>
    </location>
</feature>
<sequence>MKKSPSLALPLSALLLLSACSTSPTPAAQAPVPAVSATASPSECATFAANDIVITRIDFNTDRDFIDIAKTFEPVGGGKAQRYVLVDVSKDDFERLRVTALTRGWKVQIDETETAKQNAALRQVNAGGVTSQSISGYACYRTVEETYASAQSLVTQYPNLASWSPIGQSWLKTQGRGGYDMNVLRLTNRNTGGTKPKMVVTAAIHGREYTTAELVTRFGEYLLANYGKDADVTWMLDTQEVDLILQTNPDGRKKAEAGALWRKNVNPYGCSTASKQGTDLNRNFSFAWGGGGASTDPCNETFRGVSGGSEPEVQTVQNFLKATFADQRGPGRTDAAPAGTPGIYLDIHSYSDLVLWPWGDTSTVAPNGTALQSLGRKLAYFNGYTPEQAVGLYPTSGTTDDFAYGELGVAAYTIELGSAFFESCSSFTSDVLPKNQAALLYALRTARAPYQLGSGPDALNVSAPASVATGASFTLTGTIDSTRFNNSNGSEPSRPVSGAEYFVDTAPWAGGTAQAMTASDGAFGGTQEGVRATVGTSALGAGRHTIYVRGKNSSGTYGPVSALFVTVGGTTPTTTTYTGSLGSGASAYQPNASGFSYAGGTLKGSLTGPGTADFDLYLQKLSGSTWSNVAASEGSTSTESVSYAAASGTYRWNVLAYSGSGAYTLTETR</sequence>
<dbReference type="GO" id="GO:0004181">
    <property type="term" value="F:metallocarboxypeptidase activity"/>
    <property type="evidence" value="ECO:0007669"/>
    <property type="project" value="InterPro"/>
</dbReference>
<dbReference type="InterPro" id="IPR000834">
    <property type="entry name" value="Peptidase_M14"/>
</dbReference>
<keyword evidence="5" id="KW-0479">Metal-binding</keyword>
<keyword evidence="16" id="KW-1185">Reference proteome</keyword>
<comment type="similarity">
    <text evidence="2 12">Belongs to the peptidase M14 family.</text>
</comment>
<organism evidence="15 16">
    <name type="scientific">Deinococcus hopiensis KR-140</name>
    <dbReference type="NCBI Taxonomy" id="695939"/>
    <lineage>
        <taxon>Bacteria</taxon>
        <taxon>Thermotogati</taxon>
        <taxon>Deinococcota</taxon>
        <taxon>Deinococci</taxon>
        <taxon>Deinococcales</taxon>
        <taxon>Deinococcaceae</taxon>
        <taxon>Deinococcus</taxon>
    </lineage>
</organism>
<dbReference type="RefSeq" id="WP_084048080.1">
    <property type="nucleotide sequence ID" value="NZ_FWWU01000009.1"/>
</dbReference>
<evidence type="ECO:0000313" key="16">
    <source>
        <dbReference type="Proteomes" id="UP000192582"/>
    </source>
</evidence>
<evidence type="ECO:0000256" key="11">
    <source>
        <dbReference type="ARBA" id="ARBA00066554"/>
    </source>
</evidence>
<dbReference type="PRINTS" id="PR00765">
    <property type="entry name" value="CRBOXYPTASEA"/>
</dbReference>
<gene>
    <name evidence="15" type="ORF">SAMN00790413_00402</name>
</gene>
<dbReference type="Gene3D" id="3.40.630.10">
    <property type="entry name" value="Zn peptidases"/>
    <property type="match status" value="1"/>
</dbReference>
<dbReference type="InterPro" id="IPR057247">
    <property type="entry name" value="CARBOXYPEPT_ZN_2"/>
</dbReference>
<dbReference type="EC" id="3.4.17.18" evidence="11"/>
<feature type="chain" id="PRO_5010733524" description="carboxypeptidase T" evidence="13">
    <location>
        <begin position="28"/>
        <end position="669"/>
    </location>
</feature>
<evidence type="ECO:0000256" key="4">
    <source>
        <dbReference type="ARBA" id="ARBA00022670"/>
    </source>
</evidence>
<keyword evidence="8" id="KW-0862">Zinc</keyword>
<reference evidence="15 16" key="1">
    <citation type="submission" date="2017-04" db="EMBL/GenBank/DDBJ databases">
        <authorList>
            <person name="Afonso C.L."/>
            <person name="Miller P.J."/>
            <person name="Scott M.A."/>
            <person name="Spackman E."/>
            <person name="Goraichik I."/>
            <person name="Dimitrov K.M."/>
            <person name="Suarez D.L."/>
            <person name="Swayne D.E."/>
        </authorList>
    </citation>
    <scope>NUCLEOTIDE SEQUENCE [LARGE SCALE GENOMIC DNA]</scope>
    <source>
        <strain evidence="15 16">KR-140</strain>
    </source>
</reference>
<comment type="catalytic activity">
    <reaction evidence="10">
        <text>Releases a C-terminal residue, which may be hydrophobic or positively charged.</text>
        <dbReference type="EC" id="3.4.17.18"/>
    </reaction>
</comment>
<protein>
    <recommendedName>
        <fullName evidence="11">carboxypeptidase T</fullName>
        <ecNumber evidence="11">3.4.17.18</ecNumber>
    </recommendedName>
</protein>
<dbReference type="PROSITE" id="PS52035">
    <property type="entry name" value="PEPTIDASE_M14"/>
    <property type="match status" value="1"/>
</dbReference>
<dbReference type="PANTHER" id="PTHR11705:SF119">
    <property type="entry name" value="OS02G0119300 PROTEIN"/>
    <property type="match status" value="1"/>
</dbReference>
<dbReference type="Pfam" id="PF04151">
    <property type="entry name" value="PPC"/>
    <property type="match status" value="1"/>
</dbReference>
<evidence type="ECO:0000256" key="7">
    <source>
        <dbReference type="ARBA" id="ARBA00022801"/>
    </source>
</evidence>
<evidence type="ECO:0000256" key="10">
    <source>
        <dbReference type="ARBA" id="ARBA00050859"/>
    </source>
</evidence>
<evidence type="ECO:0000256" key="2">
    <source>
        <dbReference type="ARBA" id="ARBA00005988"/>
    </source>
</evidence>
<evidence type="ECO:0000256" key="1">
    <source>
        <dbReference type="ARBA" id="ARBA00001947"/>
    </source>
</evidence>
<keyword evidence="7" id="KW-0378">Hydrolase</keyword>
<comment type="cofactor">
    <cofactor evidence="1">
        <name>Zn(2+)</name>
        <dbReference type="ChEBI" id="CHEBI:29105"/>
    </cofactor>
</comment>
<evidence type="ECO:0000256" key="13">
    <source>
        <dbReference type="SAM" id="SignalP"/>
    </source>
</evidence>
<dbReference type="AlphaFoldDB" id="A0A1W1V7Q0"/>
<dbReference type="Pfam" id="PF00246">
    <property type="entry name" value="Peptidase_M14"/>
    <property type="match status" value="1"/>
</dbReference>
<evidence type="ECO:0000256" key="9">
    <source>
        <dbReference type="ARBA" id="ARBA00023049"/>
    </source>
</evidence>
<evidence type="ECO:0000256" key="12">
    <source>
        <dbReference type="PROSITE-ProRule" id="PRU01379"/>
    </source>
</evidence>
<keyword evidence="4" id="KW-0645">Protease</keyword>
<keyword evidence="3 15" id="KW-0121">Carboxypeptidase</keyword>
<dbReference type="GO" id="GO:0006508">
    <property type="term" value="P:proteolysis"/>
    <property type="evidence" value="ECO:0007669"/>
    <property type="project" value="UniProtKB-KW"/>
</dbReference>
<feature type="signal peptide" evidence="13">
    <location>
        <begin position="1"/>
        <end position="27"/>
    </location>
</feature>
<dbReference type="SMART" id="SM00631">
    <property type="entry name" value="Zn_pept"/>
    <property type="match status" value="1"/>
</dbReference>
<evidence type="ECO:0000313" key="15">
    <source>
        <dbReference type="EMBL" id="SMB89418.1"/>
    </source>
</evidence>
<dbReference type="PANTHER" id="PTHR11705">
    <property type="entry name" value="PROTEASE FAMILY M14 CARBOXYPEPTIDASE A,B"/>
    <property type="match status" value="1"/>
</dbReference>
<evidence type="ECO:0000259" key="14">
    <source>
        <dbReference type="PROSITE" id="PS52035"/>
    </source>
</evidence>
<dbReference type="SUPFAM" id="SSF53187">
    <property type="entry name" value="Zn-dependent exopeptidases"/>
    <property type="match status" value="1"/>
</dbReference>
<dbReference type="GO" id="GO:0008270">
    <property type="term" value="F:zinc ion binding"/>
    <property type="evidence" value="ECO:0007669"/>
    <property type="project" value="InterPro"/>
</dbReference>
<evidence type="ECO:0000256" key="3">
    <source>
        <dbReference type="ARBA" id="ARBA00022645"/>
    </source>
</evidence>
<dbReference type="PROSITE" id="PS51257">
    <property type="entry name" value="PROKAR_LIPOPROTEIN"/>
    <property type="match status" value="1"/>
</dbReference>
<accession>A0A1W1V7Q0</accession>
<evidence type="ECO:0000256" key="5">
    <source>
        <dbReference type="ARBA" id="ARBA00022723"/>
    </source>
</evidence>
<dbReference type="Proteomes" id="UP000192582">
    <property type="component" value="Unassembled WGS sequence"/>
</dbReference>
<dbReference type="CDD" id="cd06226">
    <property type="entry name" value="M14_CPT_like"/>
    <property type="match status" value="1"/>
</dbReference>
<dbReference type="Gene3D" id="2.60.120.380">
    <property type="match status" value="1"/>
</dbReference>
<evidence type="ECO:0000256" key="6">
    <source>
        <dbReference type="ARBA" id="ARBA00022729"/>
    </source>
</evidence>
<dbReference type="GO" id="GO:0005615">
    <property type="term" value="C:extracellular space"/>
    <property type="evidence" value="ECO:0007669"/>
    <property type="project" value="TreeGrafter"/>
</dbReference>
<evidence type="ECO:0000256" key="8">
    <source>
        <dbReference type="ARBA" id="ARBA00022833"/>
    </source>
</evidence>
<feature type="active site" description="Proton donor/acceptor" evidence="12">
    <location>
        <position position="415"/>
    </location>
</feature>
<dbReference type="STRING" id="695939.SAMN00790413_00402"/>
<dbReference type="PROSITE" id="PS00133">
    <property type="entry name" value="CARBOXYPEPT_ZN_2"/>
    <property type="match status" value="1"/>
</dbReference>
<keyword evidence="9" id="KW-0482">Metalloprotease</keyword>
<name>A0A1W1V7Q0_9DEIO</name>
<dbReference type="EMBL" id="FWWU01000009">
    <property type="protein sequence ID" value="SMB89418.1"/>
    <property type="molecule type" value="Genomic_DNA"/>
</dbReference>
<dbReference type="InterPro" id="IPR007280">
    <property type="entry name" value="Peptidase_C_arc/bac"/>
</dbReference>
<keyword evidence="6 13" id="KW-0732">Signal</keyword>
<dbReference type="FunFam" id="3.40.630.10:FF:000084">
    <property type="entry name" value="Carboxypeptidase B2"/>
    <property type="match status" value="1"/>
</dbReference>